<gene>
    <name evidence="2" type="ORF">MSG88_05830</name>
</gene>
<evidence type="ECO:0000313" key="3">
    <source>
        <dbReference type="Proteomes" id="UP001284654"/>
    </source>
</evidence>
<dbReference type="EMBL" id="JAWJYY010000001">
    <property type="protein sequence ID" value="MDV4315291.1"/>
    <property type="molecule type" value="Genomic_DNA"/>
</dbReference>
<feature type="transmembrane region" description="Helical" evidence="1">
    <location>
        <begin position="36"/>
        <end position="55"/>
    </location>
</feature>
<dbReference type="RefSeq" id="WP_158650432.1">
    <property type="nucleotide sequence ID" value="NZ_JAWJYY010000001.1"/>
</dbReference>
<protein>
    <submittedName>
        <fullName evidence="2">Uncharacterized protein</fullName>
    </submittedName>
</protein>
<comment type="caution">
    <text evidence="2">The sequence shown here is derived from an EMBL/GenBank/DDBJ whole genome shotgun (WGS) entry which is preliminary data.</text>
</comment>
<dbReference type="Proteomes" id="UP001284654">
    <property type="component" value="Unassembled WGS sequence"/>
</dbReference>
<proteinExistence type="predicted"/>
<sequence>MALVEVQGEGDSGSGGLSIYQHAYNKAQNRFQFERLNLAQIVLSAVQLVVLMLSFPSF</sequence>
<dbReference type="AlphaFoldDB" id="A0AAW8YZH0"/>
<organism evidence="2 3">
    <name type="scientific">Acinetobacter indicus</name>
    <dbReference type="NCBI Taxonomy" id="756892"/>
    <lineage>
        <taxon>Bacteria</taxon>
        <taxon>Pseudomonadati</taxon>
        <taxon>Pseudomonadota</taxon>
        <taxon>Gammaproteobacteria</taxon>
        <taxon>Moraxellales</taxon>
        <taxon>Moraxellaceae</taxon>
        <taxon>Acinetobacter</taxon>
    </lineage>
</organism>
<reference evidence="2" key="1">
    <citation type="submission" date="2023-10" db="EMBL/GenBank/DDBJ databases">
        <authorList>
            <person name="Sykes E.M.E."/>
            <person name="Khan I.U.H."/>
            <person name="Kumar A."/>
        </authorList>
    </citation>
    <scope>NUCLEOTIDE SEQUENCE</scope>
    <source>
        <strain evidence="2">IK5</strain>
    </source>
</reference>
<evidence type="ECO:0000313" key="2">
    <source>
        <dbReference type="EMBL" id="MDV4315291.1"/>
    </source>
</evidence>
<keyword evidence="1" id="KW-0472">Membrane</keyword>
<evidence type="ECO:0000256" key="1">
    <source>
        <dbReference type="SAM" id="Phobius"/>
    </source>
</evidence>
<keyword evidence="1" id="KW-0812">Transmembrane</keyword>
<accession>A0AAW8YZH0</accession>
<keyword evidence="1" id="KW-1133">Transmembrane helix</keyword>
<name>A0AAW8YZH0_9GAMM</name>